<evidence type="ECO:0000259" key="3">
    <source>
        <dbReference type="Pfam" id="PF26347"/>
    </source>
</evidence>
<keyword evidence="2" id="KW-1133">Transmembrane helix</keyword>
<feature type="transmembrane region" description="Helical" evidence="2">
    <location>
        <begin position="15"/>
        <end position="35"/>
    </location>
</feature>
<keyword evidence="2" id="KW-0812">Transmembrane</keyword>
<name>A0A3N5BD13_9BACI</name>
<evidence type="ECO:0000256" key="2">
    <source>
        <dbReference type="SAM" id="Phobius"/>
    </source>
</evidence>
<comment type="caution">
    <text evidence="4">The sequence shown here is derived from an EMBL/GenBank/DDBJ whole genome shotgun (WGS) entry which is preliminary data.</text>
</comment>
<dbReference type="Proteomes" id="UP000276443">
    <property type="component" value="Unassembled WGS sequence"/>
</dbReference>
<dbReference type="EMBL" id="RKRF01000007">
    <property type="protein sequence ID" value="RPF55363.1"/>
    <property type="molecule type" value="Genomic_DNA"/>
</dbReference>
<keyword evidence="5" id="KW-1185">Reference proteome</keyword>
<keyword evidence="2" id="KW-0472">Membrane</keyword>
<keyword evidence="1" id="KW-0175">Coiled coil</keyword>
<dbReference type="AlphaFoldDB" id="A0A3N5BD13"/>
<gene>
    <name evidence="4" type="ORF">EDC24_0234</name>
</gene>
<dbReference type="RefSeq" id="WP_124219031.1">
    <property type="nucleotide sequence ID" value="NZ_RKRF01000007.1"/>
</dbReference>
<dbReference type="Pfam" id="PF26347">
    <property type="entry name" value="YtrI_sporulation"/>
    <property type="match status" value="1"/>
</dbReference>
<dbReference type="InterPro" id="IPR058620">
    <property type="entry name" value="YtrI_C"/>
</dbReference>
<dbReference type="InterPro" id="IPR048198">
    <property type="entry name" value="YtrI"/>
</dbReference>
<evidence type="ECO:0000313" key="5">
    <source>
        <dbReference type="Proteomes" id="UP000276443"/>
    </source>
</evidence>
<feature type="domain" description="Sporulation membrane protein YtrI C-terminal" evidence="3">
    <location>
        <begin position="82"/>
        <end position="165"/>
    </location>
</feature>
<proteinExistence type="predicted"/>
<dbReference type="NCBIfam" id="NF041479">
    <property type="entry name" value="spor_membprot_YtrI"/>
    <property type="match status" value="1"/>
</dbReference>
<reference evidence="4 5" key="1">
    <citation type="submission" date="2018-11" db="EMBL/GenBank/DDBJ databases">
        <title>Genomic Encyclopedia of Type Strains, Phase IV (KMG-IV): sequencing the most valuable type-strain genomes for metagenomic binning, comparative biology and taxonomic classification.</title>
        <authorList>
            <person name="Goeker M."/>
        </authorList>
    </citation>
    <scope>NUCLEOTIDE SEQUENCE [LARGE SCALE GENOMIC DNA]</scope>
    <source>
        <strain evidence="4 5">DSM 18090</strain>
    </source>
</reference>
<evidence type="ECO:0000256" key="1">
    <source>
        <dbReference type="SAM" id="Coils"/>
    </source>
</evidence>
<organism evidence="4 5">
    <name type="scientific">Aquisalibacillus elongatus</name>
    <dbReference type="NCBI Taxonomy" id="485577"/>
    <lineage>
        <taxon>Bacteria</taxon>
        <taxon>Bacillati</taxon>
        <taxon>Bacillota</taxon>
        <taxon>Bacilli</taxon>
        <taxon>Bacillales</taxon>
        <taxon>Bacillaceae</taxon>
        <taxon>Aquisalibacillus</taxon>
    </lineage>
</organism>
<accession>A0A3N5BD13</accession>
<evidence type="ECO:0000313" key="4">
    <source>
        <dbReference type="EMBL" id="RPF55363.1"/>
    </source>
</evidence>
<protein>
    <recommendedName>
        <fullName evidence="3">Sporulation membrane protein YtrI C-terminal domain-containing protein</fullName>
    </recommendedName>
</protein>
<dbReference type="OrthoDB" id="2691164at2"/>
<feature type="coiled-coil region" evidence="1">
    <location>
        <begin position="39"/>
        <end position="73"/>
    </location>
</feature>
<sequence length="169" mass="19971">MMHIPPYYKKPKWQAFFLGVLAGGIIGYIVFLYMFGEHTERWIEENLTLRQDLRQLENDYELIKEETDDLNKQNEQRLNIRDVEIEFVNIEQMRLDRFTSLRLTALVEDEISTVIGRNIESVGEQHELLIRTIENKNFRVNDINYQVKVTLLVIGPTLDISLEIKVQTS</sequence>